<evidence type="ECO:0000313" key="2">
    <source>
        <dbReference type="Proteomes" id="UP000002043"/>
    </source>
</evidence>
<dbReference type="Proteomes" id="UP000002043">
    <property type="component" value="Chromosome"/>
</dbReference>
<gene>
    <name evidence="1" type="ordered locus">Thal_0436</name>
</gene>
<dbReference type="EMBL" id="CP001931">
    <property type="protein sequence ID" value="ADC89070.1"/>
    <property type="molecule type" value="Genomic_DNA"/>
</dbReference>
<dbReference type="HOGENOM" id="CLU_114601_9_1_0"/>
<dbReference type="KEGG" id="tal:Thal_0436"/>
<dbReference type="AlphaFoldDB" id="D3SPI3"/>
<dbReference type="CDD" id="cd17506">
    <property type="entry name" value="Ubl_SAMP2_like"/>
    <property type="match status" value="1"/>
</dbReference>
<protein>
    <submittedName>
        <fullName evidence="1">ThiamineS protein</fullName>
    </submittedName>
</protein>
<reference evidence="2" key="1">
    <citation type="journal article" date="2010" name="Stand. Genomic Sci.">
        <title>Complete genome sequence of Thermocrinis albus type strain (HI 11/12T).</title>
        <authorList>
            <person name="Wirth R."/>
            <person name="Sikorski J."/>
            <person name="Brambilla E."/>
            <person name="Misra M."/>
            <person name="Lapidus A."/>
            <person name="Copeland A."/>
            <person name="Nolan M."/>
            <person name="Lucas S."/>
            <person name="Chen F."/>
            <person name="Tice H."/>
            <person name="Cheng J.F."/>
            <person name="Han C."/>
            <person name="Detter J.C."/>
            <person name="Tapia R."/>
            <person name="Bruce D."/>
            <person name="Goodwin L."/>
            <person name="Pitluck S."/>
            <person name="Pati A."/>
            <person name="Anderson I."/>
            <person name="Ivanova N."/>
            <person name="Mavromatis K."/>
            <person name="Mikhailova N."/>
            <person name="Chen A."/>
            <person name="Palaniappan K."/>
            <person name="Bilek Y."/>
            <person name="Hader T."/>
            <person name="Land M."/>
            <person name="Hauser L."/>
            <person name="Chang Y.J."/>
            <person name="Jeffries C.D."/>
            <person name="Tindall B.J."/>
            <person name="Rohde M."/>
            <person name="Goker M."/>
            <person name="Bristow J."/>
            <person name="Eisen J.A."/>
            <person name="Markowitz V."/>
            <person name="Hugenholtz P."/>
            <person name="Kyrpides N.C."/>
            <person name="Klenk H.P."/>
        </authorList>
    </citation>
    <scope>NUCLEOTIDE SEQUENCE [LARGE SCALE GENOMIC DNA]</scope>
    <source>
        <strain evidence="2">DSM 14484 / JCM 11386 / HI 11/12</strain>
    </source>
</reference>
<dbReference type="Gene3D" id="3.10.20.30">
    <property type="match status" value="1"/>
</dbReference>
<sequence>MVRIEVLYRGRKVELHFEKDKVTADDVLKALGLSRQYAFVVKNGEVVSEEEPIKPEDQVRVINAISGGKNL</sequence>
<dbReference type="SUPFAM" id="SSF54285">
    <property type="entry name" value="MoaD/ThiS"/>
    <property type="match status" value="1"/>
</dbReference>
<keyword evidence="2" id="KW-1185">Reference proteome</keyword>
<dbReference type="InterPro" id="IPR003749">
    <property type="entry name" value="ThiS/MoaD-like"/>
</dbReference>
<dbReference type="Pfam" id="PF02597">
    <property type="entry name" value="ThiS"/>
    <property type="match status" value="1"/>
</dbReference>
<organism evidence="1 2">
    <name type="scientific">Thermocrinis albus (strain DSM 14484 / JCM 11386 / HI 11/12)</name>
    <dbReference type="NCBI Taxonomy" id="638303"/>
    <lineage>
        <taxon>Bacteria</taxon>
        <taxon>Pseudomonadati</taxon>
        <taxon>Aquificota</taxon>
        <taxon>Aquificia</taxon>
        <taxon>Aquificales</taxon>
        <taxon>Aquificaceae</taxon>
        <taxon>Thermocrinis</taxon>
    </lineage>
</organism>
<dbReference type="InterPro" id="IPR012675">
    <property type="entry name" value="Beta-grasp_dom_sf"/>
</dbReference>
<proteinExistence type="predicted"/>
<accession>D3SPI3</accession>
<dbReference type="InterPro" id="IPR016155">
    <property type="entry name" value="Mopterin_synth/thiamin_S_b"/>
</dbReference>
<dbReference type="RefSeq" id="WP_012991477.1">
    <property type="nucleotide sequence ID" value="NC_013894.1"/>
</dbReference>
<dbReference type="eggNOG" id="COG2104">
    <property type="taxonomic scope" value="Bacteria"/>
</dbReference>
<evidence type="ECO:0000313" key="1">
    <source>
        <dbReference type="EMBL" id="ADC89070.1"/>
    </source>
</evidence>
<name>D3SPI3_THEAH</name>
<dbReference type="STRING" id="638303.Thal_0436"/>